<gene>
    <name evidence="1" type="ORF">TGFOU_358240</name>
</gene>
<proteinExistence type="predicted"/>
<organism evidence="1 2">
    <name type="scientific">Toxoplasma gondii FOU</name>
    <dbReference type="NCBI Taxonomy" id="943167"/>
    <lineage>
        <taxon>Eukaryota</taxon>
        <taxon>Sar</taxon>
        <taxon>Alveolata</taxon>
        <taxon>Apicomplexa</taxon>
        <taxon>Conoidasida</taxon>
        <taxon>Coccidia</taxon>
        <taxon>Eucoccidiorida</taxon>
        <taxon>Eimeriorina</taxon>
        <taxon>Sarcocystidae</taxon>
        <taxon>Toxoplasma</taxon>
    </lineage>
</organism>
<dbReference type="Proteomes" id="UP000028838">
    <property type="component" value="Unassembled WGS sequence"/>
</dbReference>
<evidence type="ECO:0000313" key="2">
    <source>
        <dbReference type="Proteomes" id="UP000028838"/>
    </source>
</evidence>
<dbReference type="EMBL" id="AEYH02001120">
    <property type="protein sequence ID" value="KFG52610.1"/>
    <property type="molecule type" value="Genomic_DNA"/>
</dbReference>
<evidence type="ECO:0000313" key="1">
    <source>
        <dbReference type="EMBL" id="KFG52610.1"/>
    </source>
</evidence>
<protein>
    <submittedName>
        <fullName evidence="1">Uncharacterized protein</fullName>
    </submittedName>
</protein>
<dbReference type="VEuPathDB" id="ToxoDB:TGFOU_358240"/>
<sequence>MQSTFRAHIISTFRRDSSEDIWAVALDGGERKSYNAARISNPTYGFYVGEHAFRKLEGLTHHLTREKRERMTSKNALCVTRRRLVDEFHWNSKPVLEWFCHFSPIHFPRDSCEETTRGAHLVAPLLASSSKYISWKRHRESG</sequence>
<reference evidence="1 2" key="1">
    <citation type="submission" date="2014-07" db="EMBL/GenBank/DDBJ databases">
        <authorList>
            <person name="Sibley D."/>
            <person name="Venepally P."/>
            <person name="Karamycheva S."/>
            <person name="Hadjithomas M."/>
            <person name="Khan A."/>
            <person name="Brunk B."/>
            <person name="Roos D."/>
            <person name="Caler E."/>
            <person name="Lorenzi H."/>
        </authorList>
    </citation>
    <scope>NUCLEOTIDE SEQUENCE [LARGE SCALE GENOMIC DNA]</scope>
    <source>
        <strain evidence="1 2">FOU</strain>
    </source>
</reference>
<dbReference type="AlphaFoldDB" id="A0A086L7J2"/>
<accession>A0A086L7J2</accession>
<comment type="caution">
    <text evidence="1">The sequence shown here is derived from an EMBL/GenBank/DDBJ whole genome shotgun (WGS) entry which is preliminary data.</text>
</comment>
<name>A0A086L7J2_TOXGO</name>